<sequence>MPVMKQERAIEVWSRTQLWVAMDESSDVTMIARLLMCEAEHGGLMGRDTAVRLESRQDVPPCSIAGEWRPKKRTETAR</sequence>
<dbReference type="Proteomes" id="UP000712600">
    <property type="component" value="Unassembled WGS sequence"/>
</dbReference>
<organism evidence="1 2">
    <name type="scientific">Brassica cretica</name>
    <name type="common">Mustard</name>
    <dbReference type="NCBI Taxonomy" id="69181"/>
    <lineage>
        <taxon>Eukaryota</taxon>
        <taxon>Viridiplantae</taxon>
        <taxon>Streptophyta</taxon>
        <taxon>Embryophyta</taxon>
        <taxon>Tracheophyta</taxon>
        <taxon>Spermatophyta</taxon>
        <taxon>Magnoliopsida</taxon>
        <taxon>eudicotyledons</taxon>
        <taxon>Gunneridae</taxon>
        <taxon>Pentapetalae</taxon>
        <taxon>rosids</taxon>
        <taxon>malvids</taxon>
        <taxon>Brassicales</taxon>
        <taxon>Brassicaceae</taxon>
        <taxon>Brassiceae</taxon>
        <taxon>Brassica</taxon>
    </lineage>
</organism>
<evidence type="ECO:0000313" key="2">
    <source>
        <dbReference type="Proteomes" id="UP000712600"/>
    </source>
</evidence>
<evidence type="ECO:0000313" key="1">
    <source>
        <dbReference type="EMBL" id="KAF3505748.1"/>
    </source>
</evidence>
<reference evidence="1" key="1">
    <citation type="submission" date="2019-12" db="EMBL/GenBank/DDBJ databases">
        <title>Genome sequencing and annotation of Brassica cretica.</title>
        <authorList>
            <person name="Studholme D.J."/>
            <person name="Sarris P."/>
        </authorList>
    </citation>
    <scope>NUCLEOTIDE SEQUENCE</scope>
    <source>
        <strain evidence="1">PFS-109/04</strain>
        <tissue evidence="1">Leaf</tissue>
    </source>
</reference>
<dbReference type="EMBL" id="QGKX02001521">
    <property type="protein sequence ID" value="KAF3505748.1"/>
    <property type="molecule type" value="Genomic_DNA"/>
</dbReference>
<accession>A0A8S9NKV9</accession>
<proteinExistence type="predicted"/>
<protein>
    <submittedName>
        <fullName evidence="1">Uncharacterized protein</fullName>
    </submittedName>
</protein>
<gene>
    <name evidence="1" type="ORF">F2Q69_00009246</name>
</gene>
<name>A0A8S9NKV9_BRACR</name>
<comment type="caution">
    <text evidence="1">The sequence shown here is derived from an EMBL/GenBank/DDBJ whole genome shotgun (WGS) entry which is preliminary data.</text>
</comment>
<dbReference type="AlphaFoldDB" id="A0A8S9NKV9"/>